<dbReference type="Pfam" id="PF07653">
    <property type="entry name" value="SH3_2"/>
    <property type="match status" value="1"/>
</dbReference>
<evidence type="ECO:0000313" key="8">
    <source>
        <dbReference type="Proteomes" id="UP000186922"/>
    </source>
</evidence>
<dbReference type="Gene3D" id="2.30.30.40">
    <property type="entry name" value="SH3 Domains"/>
    <property type="match status" value="1"/>
</dbReference>
<accession>A0A1D1UNM2</accession>
<feature type="domain" description="SH3" evidence="4">
    <location>
        <begin position="84"/>
        <end position="153"/>
    </location>
</feature>
<evidence type="ECO:0000259" key="6">
    <source>
        <dbReference type="PROSITE" id="PS50106"/>
    </source>
</evidence>
<sequence>MLRVFFDFWSQGMTYRCVDGKVTVGRILANGLVDRQGMLHVGDVISEVNGQPVKTVEELKNAIGDQLGTLTLTVIPSWFDRTKPLPTYMKAFFSYNAQTDKLLPSRALGLSFTRGEILEVLDVTDDRFWQARKLGETGTARLIPSKELQEIREARSRSPVFHNGSLWPDEKHSHIRIRKGKRLLYGQRPNDALEIDRHELNLYEEVIQMPPFHRKCIVCLGPSGTSRRKLISELMKMYPDEYGYPVPHTSRSPRPGEVDGKHYFFTSPWEMLSDIRENRYLEHGAVGANFYGTKTETVRNIVKSGKTCLLDCGPQCLKMLRTREFLPYVVFVGVPDFHTQPTNETMDRHSTALGSRTMENLRLEPDHKPSSSETVRILLQVYGPFIDLVLMQEDFEEAFYSLLKALENTEKEDQWIPADWIYSD</sequence>
<organism evidence="7 8">
    <name type="scientific">Ramazzottius varieornatus</name>
    <name type="common">Water bear</name>
    <name type="synonym">Tardigrade</name>
    <dbReference type="NCBI Taxonomy" id="947166"/>
    <lineage>
        <taxon>Eukaryota</taxon>
        <taxon>Metazoa</taxon>
        <taxon>Ecdysozoa</taxon>
        <taxon>Tardigrada</taxon>
        <taxon>Eutardigrada</taxon>
        <taxon>Parachela</taxon>
        <taxon>Hypsibioidea</taxon>
        <taxon>Ramazzottiidae</taxon>
        <taxon>Ramazzottius</taxon>
    </lineage>
</organism>
<dbReference type="InterPro" id="IPR027417">
    <property type="entry name" value="P-loop_NTPase"/>
</dbReference>
<dbReference type="SUPFAM" id="SSF50156">
    <property type="entry name" value="PDZ domain-like"/>
    <property type="match status" value="1"/>
</dbReference>
<dbReference type="InterPro" id="IPR036028">
    <property type="entry name" value="SH3-like_dom_sf"/>
</dbReference>
<dbReference type="EMBL" id="BDGG01000001">
    <property type="protein sequence ID" value="GAU88877.1"/>
    <property type="molecule type" value="Genomic_DNA"/>
</dbReference>
<reference evidence="7 8" key="1">
    <citation type="journal article" date="2016" name="Nat. Commun.">
        <title>Extremotolerant tardigrade genome and improved radiotolerance of human cultured cells by tardigrade-unique protein.</title>
        <authorList>
            <person name="Hashimoto T."/>
            <person name="Horikawa D.D."/>
            <person name="Saito Y."/>
            <person name="Kuwahara H."/>
            <person name="Kozuka-Hata H."/>
            <person name="Shin-I T."/>
            <person name="Minakuchi Y."/>
            <person name="Ohishi K."/>
            <person name="Motoyama A."/>
            <person name="Aizu T."/>
            <person name="Enomoto A."/>
            <person name="Kondo K."/>
            <person name="Tanaka S."/>
            <person name="Hara Y."/>
            <person name="Koshikawa S."/>
            <person name="Sagara H."/>
            <person name="Miura T."/>
            <person name="Yokobori S."/>
            <person name="Miyagawa K."/>
            <person name="Suzuki Y."/>
            <person name="Kubo T."/>
            <person name="Oyama M."/>
            <person name="Kohara Y."/>
            <person name="Fujiyama A."/>
            <person name="Arakawa K."/>
            <person name="Katayama T."/>
            <person name="Toyoda A."/>
            <person name="Kunieda T."/>
        </authorList>
    </citation>
    <scope>NUCLEOTIDE SEQUENCE [LARGE SCALE GENOMIC DNA]</scope>
    <source>
        <strain evidence="7 8">YOKOZUNA-1</strain>
    </source>
</reference>
<evidence type="ECO:0000256" key="1">
    <source>
        <dbReference type="ARBA" id="ARBA00007014"/>
    </source>
</evidence>
<comment type="similarity">
    <text evidence="1">Belongs to the MAGUK family.</text>
</comment>
<dbReference type="SMART" id="SM00326">
    <property type="entry name" value="SH3"/>
    <property type="match status" value="1"/>
</dbReference>
<dbReference type="InterPro" id="IPR050716">
    <property type="entry name" value="MAGUK"/>
</dbReference>
<protein>
    <recommendedName>
        <fullName evidence="9">Guanylate kinase-like domain-containing protein</fullName>
    </recommendedName>
</protein>
<dbReference type="InterPro" id="IPR008144">
    <property type="entry name" value="Guanylate_kin-like_dom"/>
</dbReference>
<dbReference type="SUPFAM" id="SSF52540">
    <property type="entry name" value="P-loop containing nucleoside triphosphate hydrolases"/>
    <property type="match status" value="1"/>
</dbReference>
<dbReference type="PROSITE" id="PS00856">
    <property type="entry name" value="GUANYLATE_KINASE_1"/>
    <property type="match status" value="1"/>
</dbReference>
<dbReference type="PANTHER" id="PTHR23122">
    <property type="entry name" value="MEMBRANE-ASSOCIATED GUANYLATE KINASE MAGUK"/>
    <property type="match status" value="1"/>
</dbReference>
<feature type="domain" description="Guanylate kinase-like" evidence="5">
    <location>
        <begin position="214"/>
        <end position="407"/>
    </location>
</feature>
<keyword evidence="8" id="KW-1185">Reference proteome</keyword>
<name>A0A1D1UNM2_RAMVA</name>
<dbReference type="Gene3D" id="2.30.42.10">
    <property type="match status" value="1"/>
</dbReference>
<dbReference type="AlphaFoldDB" id="A0A1D1UNM2"/>
<evidence type="ECO:0000256" key="3">
    <source>
        <dbReference type="PROSITE-ProRule" id="PRU00192"/>
    </source>
</evidence>
<dbReference type="PROSITE" id="PS50106">
    <property type="entry name" value="PDZ"/>
    <property type="match status" value="1"/>
</dbReference>
<comment type="caution">
    <text evidence="7">The sequence shown here is derived from an EMBL/GenBank/DDBJ whole genome shotgun (WGS) entry which is preliminary data.</text>
</comment>
<dbReference type="InterPro" id="IPR036034">
    <property type="entry name" value="PDZ_sf"/>
</dbReference>
<dbReference type="Gene3D" id="3.40.50.300">
    <property type="entry name" value="P-loop containing nucleotide triphosphate hydrolases"/>
    <property type="match status" value="1"/>
</dbReference>
<dbReference type="PROSITE" id="PS50052">
    <property type="entry name" value="GUANYLATE_KINASE_2"/>
    <property type="match status" value="1"/>
</dbReference>
<dbReference type="Pfam" id="PF00625">
    <property type="entry name" value="Guanylate_kin"/>
    <property type="match status" value="1"/>
</dbReference>
<dbReference type="InterPro" id="IPR001478">
    <property type="entry name" value="PDZ"/>
</dbReference>
<dbReference type="Proteomes" id="UP000186922">
    <property type="component" value="Unassembled WGS sequence"/>
</dbReference>
<dbReference type="InterPro" id="IPR020590">
    <property type="entry name" value="Guanylate_kinase_CS"/>
</dbReference>
<dbReference type="PROSITE" id="PS50002">
    <property type="entry name" value="SH3"/>
    <property type="match status" value="1"/>
</dbReference>
<evidence type="ECO:0008006" key="9">
    <source>
        <dbReference type="Google" id="ProtNLM"/>
    </source>
</evidence>
<evidence type="ECO:0000313" key="7">
    <source>
        <dbReference type="EMBL" id="GAU88877.1"/>
    </source>
</evidence>
<feature type="domain" description="PDZ" evidence="6">
    <location>
        <begin position="12"/>
        <end position="78"/>
    </location>
</feature>
<dbReference type="STRING" id="947166.A0A1D1UNM2"/>
<evidence type="ECO:0000259" key="5">
    <source>
        <dbReference type="PROSITE" id="PS50052"/>
    </source>
</evidence>
<dbReference type="CDD" id="cd00071">
    <property type="entry name" value="GMPK"/>
    <property type="match status" value="1"/>
</dbReference>
<dbReference type="SMART" id="SM00228">
    <property type="entry name" value="PDZ"/>
    <property type="match status" value="1"/>
</dbReference>
<dbReference type="InterPro" id="IPR008145">
    <property type="entry name" value="GK/Ca_channel_bsu"/>
</dbReference>
<evidence type="ECO:0000259" key="4">
    <source>
        <dbReference type="PROSITE" id="PS50002"/>
    </source>
</evidence>
<gene>
    <name evidence="7" type="primary">RvY_01495-1</name>
    <name evidence="7" type="synonym">RvY_01495.1</name>
    <name evidence="7" type="ORF">RvY_01495</name>
</gene>
<dbReference type="SUPFAM" id="SSF50044">
    <property type="entry name" value="SH3-domain"/>
    <property type="match status" value="1"/>
</dbReference>
<keyword evidence="2 3" id="KW-0728">SH3 domain</keyword>
<dbReference type="InterPro" id="IPR001452">
    <property type="entry name" value="SH3_domain"/>
</dbReference>
<dbReference type="SMART" id="SM00072">
    <property type="entry name" value="GuKc"/>
    <property type="match status" value="1"/>
</dbReference>
<proteinExistence type="inferred from homology"/>
<dbReference type="OrthoDB" id="65789at2759"/>
<dbReference type="Pfam" id="PF00595">
    <property type="entry name" value="PDZ"/>
    <property type="match status" value="1"/>
</dbReference>
<evidence type="ECO:0000256" key="2">
    <source>
        <dbReference type="ARBA" id="ARBA00022443"/>
    </source>
</evidence>